<dbReference type="EMBL" id="FJVC01000136">
    <property type="protein sequence ID" value="CZT43528.1"/>
    <property type="molecule type" value="Genomic_DNA"/>
</dbReference>
<evidence type="ECO:0000313" key="2">
    <source>
        <dbReference type="EMBL" id="CZT43528.1"/>
    </source>
</evidence>
<gene>
    <name evidence="2" type="ORF">RSE6_03583</name>
</gene>
<organism evidence="2 3">
    <name type="scientific">Rhynchosporium secalis</name>
    <name type="common">Barley scald fungus</name>
    <dbReference type="NCBI Taxonomy" id="38038"/>
    <lineage>
        <taxon>Eukaryota</taxon>
        <taxon>Fungi</taxon>
        <taxon>Dikarya</taxon>
        <taxon>Ascomycota</taxon>
        <taxon>Pezizomycotina</taxon>
        <taxon>Leotiomycetes</taxon>
        <taxon>Helotiales</taxon>
        <taxon>Ploettnerulaceae</taxon>
        <taxon>Rhynchosporium</taxon>
    </lineage>
</organism>
<keyword evidence="3" id="KW-1185">Reference proteome</keyword>
<reference evidence="3" key="1">
    <citation type="submission" date="2016-03" db="EMBL/GenBank/DDBJ databases">
        <authorList>
            <person name="Guldener U."/>
        </authorList>
    </citation>
    <scope>NUCLEOTIDE SEQUENCE [LARGE SCALE GENOMIC DNA]</scope>
</reference>
<proteinExistence type="predicted"/>
<feature type="region of interest" description="Disordered" evidence="1">
    <location>
        <begin position="1"/>
        <end position="35"/>
    </location>
</feature>
<sequence>MSTLDAHQIDGQAQASTESTTPDTHSPAKNIDATTPPSSAYWLTCLKNEWLKIQEKEKDSPHKFEPHTSLKDPIKIFSKPWTLASYWNSFACSDTRVFCSTPKNAIAKFPARRGSASFRYQRVTDRWVMKIAAQELLDEESIETDEEFDERVERERAFANSNFQYLEMYNGRCLRYKILVFRRAEETTGDDSRVQKERWEEFKRQSNAVDVRYMKAKKRCRVEKGV</sequence>
<evidence type="ECO:0000256" key="1">
    <source>
        <dbReference type="SAM" id="MobiDB-lite"/>
    </source>
</evidence>
<accession>A0A1E1M345</accession>
<evidence type="ECO:0000313" key="3">
    <source>
        <dbReference type="Proteomes" id="UP000177625"/>
    </source>
</evidence>
<dbReference type="Proteomes" id="UP000177625">
    <property type="component" value="Unassembled WGS sequence"/>
</dbReference>
<protein>
    <submittedName>
        <fullName evidence="2">Uncharacterized protein</fullName>
    </submittedName>
</protein>
<feature type="compositionally biased region" description="Polar residues" evidence="1">
    <location>
        <begin position="1"/>
        <end position="24"/>
    </location>
</feature>
<dbReference type="AlphaFoldDB" id="A0A1E1M345"/>
<name>A0A1E1M345_RHYSE</name>